<dbReference type="RefSeq" id="WP_413277624.1">
    <property type="nucleotide sequence ID" value="NZ_JBHFNT010000098.1"/>
</dbReference>
<comment type="caution">
    <text evidence="2">The sequence shown here is derived from an EMBL/GenBank/DDBJ whole genome shotgun (WGS) entry which is preliminary data.</text>
</comment>
<feature type="non-terminal residue" evidence="2">
    <location>
        <position position="117"/>
    </location>
</feature>
<evidence type="ECO:0000313" key="3">
    <source>
        <dbReference type="Proteomes" id="UP001576780"/>
    </source>
</evidence>
<dbReference type="Proteomes" id="UP001576780">
    <property type="component" value="Unassembled WGS sequence"/>
</dbReference>
<evidence type="ECO:0000313" key="2">
    <source>
        <dbReference type="EMBL" id="MFB2835203.1"/>
    </source>
</evidence>
<dbReference type="EMBL" id="JBHFNT010000098">
    <property type="protein sequence ID" value="MFB2835203.1"/>
    <property type="molecule type" value="Genomic_DNA"/>
</dbReference>
<proteinExistence type="predicted"/>
<keyword evidence="1" id="KW-0732">Signal</keyword>
<feature type="signal peptide" evidence="1">
    <location>
        <begin position="1"/>
        <end position="27"/>
    </location>
</feature>
<reference evidence="2 3" key="1">
    <citation type="submission" date="2024-09" db="EMBL/GenBank/DDBJ databases">
        <title>Floridaenema gen nov. (Aerosakkonemataceae, Aerosakkonematales ord. nov., Cyanobacteria) from benthic tropical and subtropical fresh waters, with the description of four new species.</title>
        <authorList>
            <person name="Moretto J.A."/>
            <person name="Berthold D.E."/>
            <person name="Lefler F.W."/>
            <person name="Huang I.-S."/>
            <person name="Laughinghouse H. IV."/>
        </authorList>
    </citation>
    <scope>NUCLEOTIDE SEQUENCE [LARGE SCALE GENOMIC DNA]</scope>
    <source>
        <strain evidence="2 3">BLCC-F167</strain>
    </source>
</reference>
<keyword evidence="3" id="KW-1185">Reference proteome</keyword>
<accession>A0ABV4WKL3</accession>
<feature type="chain" id="PRO_5046673366" evidence="1">
    <location>
        <begin position="28"/>
        <end position="117"/>
    </location>
</feature>
<name>A0ABV4WKL3_9CYAN</name>
<organism evidence="2 3">
    <name type="scientific">Floridaenema evergladense BLCC-F167</name>
    <dbReference type="NCBI Taxonomy" id="3153639"/>
    <lineage>
        <taxon>Bacteria</taxon>
        <taxon>Bacillati</taxon>
        <taxon>Cyanobacteriota</taxon>
        <taxon>Cyanophyceae</taxon>
        <taxon>Oscillatoriophycideae</taxon>
        <taxon>Aerosakkonematales</taxon>
        <taxon>Aerosakkonemataceae</taxon>
        <taxon>Floridanema</taxon>
        <taxon>Floridanema evergladense</taxon>
    </lineage>
</organism>
<evidence type="ECO:0000256" key="1">
    <source>
        <dbReference type="SAM" id="SignalP"/>
    </source>
</evidence>
<gene>
    <name evidence="2" type="ORF">ACE1CA_11795</name>
</gene>
<sequence length="117" mass="12111">MKNPAFFRVCVVVIVALLLLLPTPAKAQTLGYCSWGEPAISPCLRDTDGTDGLYCHSGYACDPTAGNDGRGRCCARNALSPTCDSANPCPTGYTCVEGSCQLLSSLKCSNGSVPTGS</sequence>
<protein>
    <submittedName>
        <fullName evidence="2">Uncharacterized protein</fullName>
    </submittedName>
</protein>